<evidence type="ECO:0000313" key="2">
    <source>
        <dbReference type="EMBL" id="CAB4730722.1"/>
    </source>
</evidence>
<dbReference type="EMBL" id="CAEZZP010000124">
    <property type="protein sequence ID" value="CAB4782631.1"/>
    <property type="molecule type" value="Genomic_DNA"/>
</dbReference>
<dbReference type="InterPro" id="IPR036661">
    <property type="entry name" value="Luciferase-like_sf"/>
</dbReference>
<dbReference type="SUPFAM" id="SSF51679">
    <property type="entry name" value="Bacterial luciferase-like"/>
    <property type="match status" value="1"/>
</dbReference>
<feature type="domain" description="Luciferase-like" evidence="1">
    <location>
        <begin position="11"/>
        <end position="301"/>
    </location>
</feature>
<dbReference type="InterPro" id="IPR019919">
    <property type="entry name" value="Lucif-like_OxRdtase_MSMEG_2256"/>
</dbReference>
<accession>A0A6J7GP99</accession>
<dbReference type="Pfam" id="PF00296">
    <property type="entry name" value="Bac_luciferase"/>
    <property type="match status" value="1"/>
</dbReference>
<dbReference type="InterPro" id="IPR050564">
    <property type="entry name" value="F420-G6PD/mer"/>
</dbReference>
<dbReference type="EMBL" id="CAFAAL010000113">
    <property type="protein sequence ID" value="CAB4810577.1"/>
    <property type="molecule type" value="Genomic_DNA"/>
</dbReference>
<protein>
    <submittedName>
        <fullName evidence="6">Unannotated protein</fullName>
    </submittedName>
</protein>
<dbReference type="Gene3D" id="3.20.20.30">
    <property type="entry name" value="Luciferase-like domain"/>
    <property type="match status" value="1"/>
</dbReference>
<evidence type="ECO:0000313" key="3">
    <source>
        <dbReference type="EMBL" id="CAB4782631.1"/>
    </source>
</evidence>
<dbReference type="GO" id="GO:0016705">
    <property type="term" value="F:oxidoreductase activity, acting on paired donors, with incorporation or reduction of molecular oxygen"/>
    <property type="evidence" value="ECO:0007669"/>
    <property type="project" value="InterPro"/>
</dbReference>
<dbReference type="EMBL" id="CAEZYH010000105">
    <property type="protein sequence ID" value="CAB4730722.1"/>
    <property type="molecule type" value="Genomic_DNA"/>
</dbReference>
<proteinExistence type="predicted"/>
<dbReference type="EMBL" id="CAFBMF010000124">
    <property type="protein sequence ID" value="CAB4910327.1"/>
    <property type="molecule type" value="Genomic_DNA"/>
</dbReference>
<evidence type="ECO:0000313" key="5">
    <source>
        <dbReference type="EMBL" id="CAB4872909.1"/>
    </source>
</evidence>
<dbReference type="NCBIfam" id="TIGR03617">
    <property type="entry name" value="F420_MSMEG_2256"/>
    <property type="match status" value="1"/>
</dbReference>
<dbReference type="CDD" id="cd01097">
    <property type="entry name" value="Tetrahydromethanopterin_reductase"/>
    <property type="match status" value="1"/>
</dbReference>
<dbReference type="AlphaFoldDB" id="A0A6J7GP99"/>
<dbReference type="PANTHER" id="PTHR43244:SF2">
    <property type="entry name" value="CONSERVED HYPOTHETICAL ALANINE AND PROLINE-RICH PROTEIN"/>
    <property type="match status" value="1"/>
</dbReference>
<dbReference type="EMBL" id="CAFBPS010000119">
    <property type="protein sequence ID" value="CAB5034538.1"/>
    <property type="molecule type" value="Genomic_DNA"/>
</dbReference>
<evidence type="ECO:0000313" key="4">
    <source>
        <dbReference type="EMBL" id="CAB4810577.1"/>
    </source>
</evidence>
<dbReference type="PANTHER" id="PTHR43244">
    <property type="match status" value="1"/>
</dbReference>
<sequence>MKVIAGMSDRIPLNDIGRYAQHVEALGYDILHIPETIHDSMAVALLALEHTTTLRVQTSLTLAFPRSPMLLALQAWDLSQMSGGRFDLGLATQIKQNIEGRFGIPWSSPIRKMNDYVIAVKTAWNSFATGDPFIVDTEQYRMNRLQPFFNPGPLAHDGPQLLLGGVNDNAIRLAGEVADWFVTHPTNSHPRFLRDRALPRLAEGINTANRTSNDVQVAIAIPYITGPNQLAVDQSREAQRAVLGFLYSTPAYRRTLEIFGWDDLGAQLQLMTRSGDWSQLGLLMTDEVLDALIPSGTWDELPSVINDWFGGLVDAVLIQPSDNYNDEFAQLISRVKLIESRLNAA</sequence>
<organism evidence="6">
    <name type="scientific">freshwater metagenome</name>
    <dbReference type="NCBI Taxonomy" id="449393"/>
    <lineage>
        <taxon>unclassified sequences</taxon>
        <taxon>metagenomes</taxon>
        <taxon>ecological metagenomes</taxon>
    </lineage>
</organism>
<name>A0A6J7GP99_9ZZZZ</name>
<dbReference type="EMBL" id="CAFBLJ010000054">
    <property type="protein sequence ID" value="CAB4872909.1"/>
    <property type="molecule type" value="Genomic_DNA"/>
</dbReference>
<gene>
    <name evidence="2" type="ORF">UFOPK2658_01670</name>
    <name evidence="3" type="ORF">UFOPK2880_01545</name>
    <name evidence="4" type="ORF">UFOPK3004_01213</name>
    <name evidence="5" type="ORF">UFOPK3304_01107</name>
    <name evidence="6" type="ORF">UFOPK3494_01481</name>
    <name evidence="7" type="ORF">UFOPK4134_01353</name>
</gene>
<dbReference type="InterPro" id="IPR011251">
    <property type="entry name" value="Luciferase-like_dom"/>
</dbReference>
<evidence type="ECO:0000259" key="1">
    <source>
        <dbReference type="Pfam" id="PF00296"/>
    </source>
</evidence>
<evidence type="ECO:0000313" key="7">
    <source>
        <dbReference type="EMBL" id="CAB5034538.1"/>
    </source>
</evidence>
<reference evidence="6" key="1">
    <citation type="submission" date="2020-05" db="EMBL/GenBank/DDBJ databases">
        <authorList>
            <person name="Chiriac C."/>
            <person name="Salcher M."/>
            <person name="Ghai R."/>
            <person name="Kavagutti S V."/>
        </authorList>
    </citation>
    <scope>NUCLEOTIDE SEQUENCE</scope>
</reference>
<evidence type="ECO:0000313" key="6">
    <source>
        <dbReference type="EMBL" id="CAB4910327.1"/>
    </source>
</evidence>